<keyword evidence="2 7" id="KW-0732">Signal</keyword>
<sequence length="830" mass="87180">MKVLVSIVLGIILAPCMVQACGCGYPGYRSDPESCCRYLVCDNCIEKTMTCPNGLHWNNKTQACDWPCNAGCAGGEGGEVTPPVEPTTGIPTQSPPTVTPPPITGTPSTGSPGSCCECNEGQYTSGSECCKFRVCDHGKYVELRCPGGLHWNNKTKACDWPCNAGCAEGGGEGGEVTPPIEQTTEVPTQPPSTEEPTTEVPTKPPPTEEPTTEVPTQPPPTEGPTTEVPTQPPPTEGPTTEIPTQPPPTEEPTTEIPTQPPPTTEPPSTCCPGSCCECNEGQYTSGSECCKFRVCDHGKYVEMKCPAGLHWNNKTKACDWPCNAGCAGGGGEGGEVTPPVETTTGVPTQPPPTEEPTTEVPTQPPPTEEPTTEVPTQPPPTEEPTTEVPTQPPPTEEPTTEAPTTTEIPTQPPPTTEPPSTCCPGSCCECDEGQYTSGSECCKFRVCEHGKYVELKCPAGLHWNNKTKACDWPCNAGCANITGTNPPVITPPPIVTPSSVSPPPVVTPPGTGNPGCGECECGTFSPVDGEACKYKQITSSTCDFIRSAPSTPIAQQGIVTVQRKKDVEKMKVLVAIVLGIVLAPCMVQACGCAYPGYRSDPESCCRYLVCDNCIEKTMTCPNGLHWNNKTQACDWPCNAGCAGGEGGEVAPPVEPTTEPTTEPPTTVPTTEPTTTEIPTQPPPTTEPPSTCCPGSCCECDEGQYTSGSECCKFRVCEAGKYVELKCPAGLHWNNKTKACDWPCNAGCANITGPNPPVITPPPVVTPPGTGNPGCGECVCGTFSPVDGEACKYKVCDNGCWTTMKCPAGLIWNQNATACAWGNCQHCESSK</sequence>
<evidence type="ECO:0000256" key="5">
    <source>
        <dbReference type="ARBA" id="ARBA00023180"/>
    </source>
</evidence>
<evidence type="ECO:0000256" key="3">
    <source>
        <dbReference type="ARBA" id="ARBA00022737"/>
    </source>
</evidence>
<feature type="compositionally biased region" description="Low complexity" evidence="6">
    <location>
        <begin position="335"/>
        <end position="347"/>
    </location>
</feature>
<feature type="region of interest" description="Disordered" evidence="6">
    <location>
        <begin position="332"/>
        <end position="417"/>
    </location>
</feature>
<feature type="compositionally biased region" description="Low complexity" evidence="6">
    <location>
        <begin position="400"/>
        <end position="409"/>
    </location>
</feature>
<feature type="compositionally biased region" description="Low complexity" evidence="6">
    <location>
        <begin position="667"/>
        <end position="678"/>
    </location>
</feature>
<keyword evidence="10" id="KW-1185">Reference proteome</keyword>
<dbReference type="Pfam" id="PF01607">
    <property type="entry name" value="CBM_14"/>
    <property type="match status" value="6"/>
</dbReference>
<keyword evidence="3" id="KW-0677">Repeat</keyword>
<dbReference type="EMBL" id="LR899010">
    <property type="protein sequence ID" value="CAD7080501.1"/>
    <property type="molecule type" value="Genomic_DNA"/>
</dbReference>
<reference evidence="9 10" key="1">
    <citation type="submission" date="2020-11" db="EMBL/GenBank/DDBJ databases">
        <authorList>
            <person name="Wallbank WR R."/>
            <person name="Pardo Diaz C."/>
            <person name="Kozak K."/>
            <person name="Martin S."/>
            <person name="Jiggins C."/>
            <person name="Moest M."/>
            <person name="Warren A I."/>
            <person name="Generalovic N T."/>
            <person name="Byers J.R.P. K."/>
            <person name="Montejo-Kovacevich G."/>
            <person name="Yen C E."/>
        </authorList>
    </citation>
    <scope>NUCLEOTIDE SEQUENCE [LARGE SCALE GENOMIC DNA]</scope>
</reference>
<protein>
    <recommendedName>
        <fullName evidence="8">Chitin-binding type-2 domain-containing protein</fullName>
    </recommendedName>
</protein>
<feature type="signal peptide" evidence="7">
    <location>
        <begin position="1"/>
        <end position="20"/>
    </location>
</feature>
<feature type="region of interest" description="Disordered" evidence="6">
    <location>
        <begin position="648"/>
        <end position="685"/>
    </location>
</feature>
<dbReference type="InParanoid" id="A0A7R8UGQ9"/>
<evidence type="ECO:0000256" key="2">
    <source>
        <dbReference type="ARBA" id="ARBA00022729"/>
    </source>
</evidence>
<keyword evidence="4" id="KW-1015">Disulfide bond</keyword>
<feature type="domain" description="Chitin-binding type-2" evidence="8">
    <location>
        <begin position="587"/>
        <end position="643"/>
    </location>
</feature>
<dbReference type="PANTHER" id="PTHR23301:SF0">
    <property type="entry name" value="CHITIN-BINDING TYPE-2 DOMAIN-CONTAINING PROTEIN-RELATED"/>
    <property type="match status" value="1"/>
</dbReference>
<evidence type="ECO:0000256" key="6">
    <source>
        <dbReference type="SAM" id="MobiDB-lite"/>
    </source>
</evidence>
<dbReference type="GO" id="GO:0008061">
    <property type="term" value="F:chitin binding"/>
    <property type="evidence" value="ECO:0007669"/>
    <property type="project" value="UniProtKB-KW"/>
</dbReference>
<keyword evidence="5" id="KW-0325">Glycoprotein</keyword>
<dbReference type="InterPro" id="IPR036508">
    <property type="entry name" value="Chitin-bd_dom_sf"/>
</dbReference>
<evidence type="ECO:0000259" key="8">
    <source>
        <dbReference type="PROSITE" id="PS50940"/>
    </source>
</evidence>
<organism evidence="9 10">
    <name type="scientific">Hermetia illucens</name>
    <name type="common">Black soldier fly</name>
    <dbReference type="NCBI Taxonomy" id="343691"/>
    <lineage>
        <taxon>Eukaryota</taxon>
        <taxon>Metazoa</taxon>
        <taxon>Ecdysozoa</taxon>
        <taxon>Arthropoda</taxon>
        <taxon>Hexapoda</taxon>
        <taxon>Insecta</taxon>
        <taxon>Pterygota</taxon>
        <taxon>Neoptera</taxon>
        <taxon>Endopterygota</taxon>
        <taxon>Diptera</taxon>
        <taxon>Brachycera</taxon>
        <taxon>Stratiomyomorpha</taxon>
        <taxon>Stratiomyidae</taxon>
        <taxon>Hermetiinae</taxon>
        <taxon>Hermetia</taxon>
    </lineage>
</organism>
<dbReference type="SMART" id="SM00494">
    <property type="entry name" value="ChtBD2"/>
    <property type="match status" value="7"/>
</dbReference>
<dbReference type="OrthoDB" id="6020543at2759"/>
<dbReference type="Proteomes" id="UP000594454">
    <property type="component" value="Chromosome 2"/>
</dbReference>
<feature type="chain" id="PRO_5030957259" description="Chitin-binding type-2 domain-containing protein" evidence="7">
    <location>
        <begin position="21"/>
        <end position="830"/>
    </location>
</feature>
<evidence type="ECO:0000256" key="4">
    <source>
        <dbReference type="ARBA" id="ARBA00023157"/>
    </source>
</evidence>
<evidence type="ECO:0000256" key="7">
    <source>
        <dbReference type="SAM" id="SignalP"/>
    </source>
</evidence>
<dbReference type="InterPro" id="IPR051940">
    <property type="entry name" value="Chitin_bind-dev_reg"/>
</dbReference>
<feature type="region of interest" description="Disordered" evidence="6">
    <location>
        <begin position="171"/>
        <end position="266"/>
    </location>
</feature>
<evidence type="ECO:0000313" key="10">
    <source>
        <dbReference type="Proteomes" id="UP000594454"/>
    </source>
</evidence>
<dbReference type="PROSITE" id="PS51257">
    <property type="entry name" value="PROKAR_LIPOPROTEIN"/>
    <property type="match status" value="1"/>
</dbReference>
<accession>A0A7R8UGQ9</accession>
<dbReference type="PROSITE" id="PS50940">
    <property type="entry name" value="CHIT_BIND_II"/>
    <property type="match status" value="1"/>
</dbReference>
<dbReference type="AlphaFoldDB" id="A0A7R8UGQ9"/>
<feature type="compositionally biased region" description="Low complexity" evidence="6">
    <location>
        <begin position="175"/>
        <end position="201"/>
    </location>
</feature>
<evidence type="ECO:0000313" key="9">
    <source>
        <dbReference type="EMBL" id="CAD7080501.1"/>
    </source>
</evidence>
<keyword evidence="1" id="KW-0147">Chitin-binding</keyword>
<gene>
    <name evidence="9" type="ORF">HERILL_LOCUS3650</name>
</gene>
<dbReference type="GO" id="GO:0005576">
    <property type="term" value="C:extracellular region"/>
    <property type="evidence" value="ECO:0007669"/>
    <property type="project" value="InterPro"/>
</dbReference>
<dbReference type="PANTHER" id="PTHR23301">
    <property type="entry name" value="CHITIN BINDING PERITROPHIN-A"/>
    <property type="match status" value="1"/>
</dbReference>
<proteinExistence type="predicted"/>
<dbReference type="InterPro" id="IPR002557">
    <property type="entry name" value="Chitin-bd_dom"/>
</dbReference>
<name>A0A7R8UGQ9_HERIL</name>
<dbReference type="SUPFAM" id="SSF57625">
    <property type="entry name" value="Invertebrate chitin-binding proteins"/>
    <property type="match status" value="7"/>
</dbReference>
<dbReference type="Gene3D" id="2.170.140.10">
    <property type="entry name" value="Chitin binding domain"/>
    <property type="match status" value="6"/>
</dbReference>
<evidence type="ECO:0000256" key="1">
    <source>
        <dbReference type="ARBA" id="ARBA00022669"/>
    </source>
</evidence>
<feature type="compositionally biased region" description="Low complexity" evidence="6">
    <location>
        <begin position="648"/>
        <end position="660"/>
    </location>
</feature>